<dbReference type="Gene3D" id="3.40.50.1820">
    <property type="entry name" value="alpha/beta hydrolase"/>
    <property type="match status" value="1"/>
</dbReference>
<dbReference type="InterPro" id="IPR029058">
    <property type="entry name" value="AB_hydrolase_fold"/>
</dbReference>
<evidence type="ECO:0000313" key="5">
    <source>
        <dbReference type="Proteomes" id="UP000182235"/>
    </source>
</evidence>
<feature type="region of interest" description="Disordered" evidence="2">
    <location>
        <begin position="1"/>
        <end position="54"/>
    </location>
</feature>
<gene>
    <name evidence="4" type="ORF">AJ78_07297</name>
</gene>
<feature type="domain" description="Phospholipase/carboxylesterase/thioesterase" evidence="3">
    <location>
        <begin position="49"/>
        <end position="219"/>
    </location>
</feature>
<dbReference type="AlphaFoldDB" id="A0A1J9Q768"/>
<comment type="caution">
    <text evidence="4">The sequence shown here is derived from an EMBL/GenBank/DDBJ whole genome shotgun (WGS) entry which is preliminary data.</text>
</comment>
<evidence type="ECO:0000259" key="3">
    <source>
        <dbReference type="Pfam" id="PF02230"/>
    </source>
</evidence>
<dbReference type="GO" id="GO:0052689">
    <property type="term" value="F:carboxylic ester hydrolase activity"/>
    <property type="evidence" value="ECO:0007669"/>
    <property type="project" value="TreeGrafter"/>
</dbReference>
<name>A0A1J9Q768_9EURO</name>
<dbReference type="VEuPathDB" id="FungiDB:AJ78_07297"/>
<dbReference type="Proteomes" id="UP000182235">
    <property type="component" value="Unassembled WGS sequence"/>
</dbReference>
<dbReference type="SUPFAM" id="SSF53474">
    <property type="entry name" value="alpha/beta-Hydrolases"/>
    <property type="match status" value="1"/>
</dbReference>
<dbReference type="PANTHER" id="PTHR10655:SF63">
    <property type="entry name" value="PHOSPHOLIPASE_CARBOXYLESTERASE_THIOESTERASE DOMAIN-CONTAINING PROTEIN"/>
    <property type="match status" value="1"/>
</dbReference>
<feature type="compositionally biased region" description="Acidic residues" evidence="2">
    <location>
        <begin position="243"/>
        <end position="254"/>
    </location>
</feature>
<accession>A0A1J9Q768</accession>
<feature type="region of interest" description="Disordered" evidence="2">
    <location>
        <begin position="232"/>
        <end position="262"/>
    </location>
</feature>
<evidence type="ECO:0000313" key="4">
    <source>
        <dbReference type="EMBL" id="OJD12055.1"/>
    </source>
</evidence>
<dbReference type="OrthoDB" id="2418081at2759"/>
<keyword evidence="5" id="KW-1185">Reference proteome</keyword>
<feature type="compositionally biased region" description="Low complexity" evidence="2">
    <location>
        <begin position="32"/>
        <end position="43"/>
    </location>
</feature>
<dbReference type="STRING" id="1447872.A0A1J9Q768"/>
<evidence type="ECO:0000256" key="2">
    <source>
        <dbReference type="SAM" id="MobiDB-lite"/>
    </source>
</evidence>
<feature type="domain" description="Phospholipase/carboxylesterase/thioesterase" evidence="3">
    <location>
        <begin position="293"/>
        <end position="361"/>
    </location>
</feature>
<feature type="compositionally biased region" description="Pro residues" evidence="2">
    <location>
        <begin position="9"/>
        <end position="31"/>
    </location>
</feature>
<dbReference type="EMBL" id="LGRN01000454">
    <property type="protein sequence ID" value="OJD12055.1"/>
    <property type="molecule type" value="Genomic_DNA"/>
</dbReference>
<proteinExistence type="inferred from homology"/>
<dbReference type="InterPro" id="IPR003140">
    <property type="entry name" value="PLipase/COase/thioEstase"/>
</dbReference>
<dbReference type="GO" id="GO:0005737">
    <property type="term" value="C:cytoplasm"/>
    <property type="evidence" value="ECO:0007669"/>
    <property type="project" value="TreeGrafter"/>
</dbReference>
<dbReference type="InterPro" id="IPR050565">
    <property type="entry name" value="LYPA1-2/EST-like"/>
</dbReference>
<sequence length="369" mass="39481">MTKQEPSPLTLPPTPTPSSIPPSIPPPPTSTPPTASSPSTKIPTPFPKPTVIPPRGTHTHTLILLHGRGDCSLDFSTDIITAPLQFPTPSNPSRSSLPQRFPGVKFVFPGAKTGRSTAGGNMMMPQWFDVATLHPVYEREWELARDGLRASVNYLLELVREEGRLLGSVGKVIVGGLSQGAVVALGAAVGFDERADGGGEALGGCVVMSGWLPFQRELMALVKGKIAGDGDGDGADAGTAIVVDDDPEGEGEGEEERRPKPDPMLAVKATNWFRENILGIPPVIIDSHPQSSASQLQISPPKTPIWIAHGALDEHVMPQFGENAAKTLEKLGWNVTFMLYDDLAHWYMPDELEDMAIYLNVVVGVPDAE</sequence>
<dbReference type="GO" id="GO:0008474">
    <property type="term" value="F:palmitoyl-(protein) hydrolase activity"/>
    <property type="evidence" value="ECO:0007669"/>
    <property type="project" value="TreeGrafter"/>
</dbReference>
<reference evidence="4 5" key="1">
    <citation type="submission" date="2015-07" db="EMBL/GenBank/DDBJ databases">
        <title>Emmonsia species relationships and genome sequence.</title>
        <authorList>
            <consortium name="The Broad Institute Genomics Platform"/>
            <person name="Cuomo C.A."/>
            <person name="Munoz J.F."/>
            <person name="Imamovic A."/>
            <person name="Priest M.E."/>
            <person name="Young S."/>
            <person name="Clay O.K."/>
            <person name="McEwen J.G."/>
        </authorList>
    </citation>
    <scope>NUCLEOTIDE SEQUENCE [LARGE SCALE GENOMIC DNA]</scope>
    <source>
        <strain evidence="4 5">UAMH 9510</strain>
    </source>
</reference>
<protein>
    <recommendedName>
        <fullName evidence="3">Phospholipase/carboxylesterase/thioesterase domain-containing protein</fullName>
    </recommendedName>
</protein>
<organism evidence="4 5">
    <name type="scientific">Emergomyces pasteurianus Ep9510</name>
    <dbReference type="NCBI Taxonomy" id="1447872"/>
    <lineage>
        <taxon>Eukaryota</taxon>
        <taxon>Fungi</taxon>
        <taxon>Dikarya</taxon>
        <taxon>Ascomycota</taxon>
        <taxon>Pezizomycotina</taxon>
        <taxon>Eurotiomycetes</taxon>
        <taxon>Eurotiomycetidae</taxon>
        <taxon>Onygenales</taxon>
        <taxon>Ajellomycetaceae</taxon>
        <taxon>Emergomyces</taxon>
    </lineage>
</organism>
<dbReference type="Pfam" id="PF02230">
    <property type="entry name" value="Abhydrolase_2"/>
    <property type="match status" value="2"/>
</dbReference>
<comment type="similarity">
    <text evidence="1">Belongs to the AB hydrolase superfamily. AB hydrolase 2 family.</text>
</comment>
<dbReference type="PANTHER" id="PTHR10655">
    <property type="entry name" value="LYSOPHOSPHOLIPASE-RELATED"/>
    <property type="match status" value="1"/>
</dbReference>
<evidence type="ECO:0000256" key="1">
    <source>
        <dbReference type="ARBA" id="ARBA00006499"/>
    </source>
</evidence>